<keyword evidence="2" id="KW-1185">Reference proteome</keyword>
<evidence type="ECO:0000313" key="2">
    <source>
        <dbReference type="Proteomes" id="UP001195914"/>
    </source>
</evidence>
<organism evidence="1 2">
    <name type="scientific">Babesia divergens</name>
    <dbReference type="NCBI Taxonomy" id="32595"/>
    <lineage>
        <taxon>Eukaryota</taxon>
        <taxon>Sar</taxon>
        <taxon>Alveolata</taxon>
        <taxon>Apicomplexa</taxon>
        <taxon>Aconoidasida</taxon>
        <taxon>Piroplasmida</taxon>
        <taxon>Babesiidae</taxon>
        <taxon>Babesia</taxon>
    </lineage>
</organism>
<protein>
    <submittedName>
        <fullName evidence="1">Uncharacterized protein</fullName>
    </submittedName>
</protein>
<reference evidence="1" key="2">
    <citation type="submission" date="2021-05" db="EMBL/GenBank/DDBJ databases">
        <authorList>
            <person name="Pain A."/>
        </authorList>
    </citation>
    <scope>NUCLEOTIDE SEQUENCE</scope>
    <source>
        <strain evidence="1">1802A</strain>
    </source>
</reference>
<sequence>MAKQRIMPRTGEQQIKKNALEIPWSVMLKALLNLLGNSLGSLGSETGSLLGKASLNKPGGLAIMPIVSEPLVEHGSRGITLIVPLPSLDSLLQTLRTHEIKVIKRSVGLRQTLLKGLSNL</sequence>
<accession>A0AAD9LGB4</accession>
<dbReference type="Proteomes" id="UP001195914">
    <property type="component" value="Unassembled WGS sequence"/>
</dbReference>
<name>A0AAD9LGB4_BABDI</name>
<dbReference type="EMBL" id="JAHBMH010000058">
    <property type="protein sequence ID" value="KAK1935271.1"/>
    <property type="molecule type" value="Genomic_DNA"/>
</dbReference>
<reference evidence="1" key="1">
    <citation type="journal article" date="2014" name="Nucleic Acids Res.">
        <title>The evolutionary dynamics of variant antigen genes in Babesia reveal a history of genomic innovation underlying host-parasite interaction.</title>
        <authorList>
            <person name="Jackson A.P."/>
            <person name="Otto T.D."/>
            <person name="Darby A."/>
            <person name="Ramaprasad A."/>
            <person name="Xia D."/>
            <person name="Echaide I.E."/>
            <person name="Farber M."/>
            <person name="Gahlot S."/>
            <person name="Gamble J."/>
            <person name="Gupta D."/>
            <person name="Gupta Y."/>
            <person name="Jackson L."/>
            <person name="Malandrin L."/>
            <person name="Malas T.B."/>
            <person name="Moussa E."/>
            <person name="Nair M."/>
            <person name="Reid A.J."/>
            <person name="Sanders M."/>
            <person name="Sharma J."/>
            <person name="Tracey A."/>
            <person name="Quail M.A."/>
            <person name="Weir W."/>
            <person name="Wastling J.M."/>
            <person name="Hall N."/>
            <person name="Willadsen P."/>
            <person name="Lingelbach K."/>
            <person name="Shiels B."/>
            <person name="Tait A."/>
            <person name="Berriman M."/>
            <person name="Allred D.R."/>
            <person name="Pain A."/>
        </authorList>
    </citation>
    <scope>NUCLEOTIDE SEQUENCE</scope>
    <source>
        <strain evidence="1">1802A</strain>
    </source>
</reference>
<gene>
    <name evidence="1" type="ORF">X943_003093</name>
</gene>
<comment type="caution">
    <text evidence="1">The sequence shown here is derived from an EMBL/GenBank/DDBJ whole genome shotgun (WGS) entry which is preliminary data.</text>
</comment>
<evidence type="ECO:0000313" key="1">
    <source>
        <dbReference type="EMBL" id="KAK1935271.1"/>
    </source>
</evidence>
<dbReference type="AlphaFoldDB" id="A0AAD9LGB4"/>
<proteinExistence type="predicted"/>